<evidence type="ECO:0000256" key="2">
    <source>
        <dbReference type="ARBA" id="ARBA00022448"/>
    </source>
</evidence>
<gene>
    <name evidence="4" type="ORF">OMAG_000454</name>
</gene>
<dbReference type="PROSITE" id="PS51257">
    <property type="entry name" value="PROKAR_LIPOPROTEIN"/>
    <property type="match status" value="1"/>
</dbReference>
<dbReference type="GO" id="GO:0055052">
    <property type="term" value="C:ATP-binding cassette (ABC) transporter complex, substrate-binding subunit-containing"/>
    <property type="evidence" value="ECO:0007669"/>
    <property type="project" value="TreeGrafter"/>
</dbReference>
<evidence type="ECO:0000313" key="4">
    <source>
        <dbReference type="EMBL" id="KJJ85692.1"/>
    </source>
</evidence>
<dbReference type="GO" id="GO:0042956">
    <property type="term" value="P:maltodextrin transmembrane transport"/>
    <property type="evidence" value="ECO:0007669"/>
    <property type="project" value="TreeGrafter"/>
</dbReference>
<keyword evidence="3" id="KW-0732">Signal</keyword>
<dbReference type="GO" id="GO:0015768">
    <property type="term" value="P:maltose transport"/>
    <property type="evidence" value="ECO:0007669"/>
    <property type="project" value="TreeGrafter"/>
</dbReference>
<dbReference type="PANTHER" id="PTHR30061:SF50">
    <property type="entry name" value="MALTOSE_MALTODEXTRIN-BINDING PERIPLASMIC PROTEIN"/>
    <property type="match status" value="1"/>
</dbReference>
<reference evidence="4 5" key="1">
    <citation type="submission" date="2015-02" db="EMBL/GenBank/DDBJ databases">
        <title>Single-cell genomics of uncultivated deep-branching MTB reveals a conserved set of magnetosome genes.</title>
        <authorList>
            <person name="Kolinko S."/>
            <person name="Richter M."/>
            <person name="Glockner F.O."/>
            <person name="Brachmann A."/>
            <person name="Schuler D."/>
        </authorList>
    </citation>
    <scope>NUCLEOTIDE SEQUENCE [LARGE SCALE GENOMIC DNA]</scope>
    <source>
        <strain evidence="4">SKK-01</strain>
    </source>
</reference>
<dbReference type="AlphaFoldDB" id="A0A0F0CR03"/>
<dbReference type="Gene3D" id="3.40.190.10">
    <property type="entry name" value="Periplasmic binding protein-like II"/>
    <property type="match status" value="2"/>
</dbReference>
<organism evidence="4 5">
    <name type="scientific">Candidatus Omnitrophus magneticus</name>
    <dbReference type="NCBI Taxonomy" id="1609969"/>
    <lineage>
        <taxon>Bacteria</taxon>
        <taxon>Pseudomonadati</taxon>
        <taxon>Candidatus Omnitrophota</taxon>
        <taxon>Candidatus Omnitrophus</taxon>
    </lineage>
</organism>
<dbReference type="InterPro" id="IPR006059">
    <property type="entry name" value="SBP"/>
</dbReference>
<dbReference type="SUPFAM" id="SSF53850">
    <property type="entry name" value="Periplasmic binding protein-like II"/>
    <property type="match status" value="1"/>
</dbReference>
<accession>A0A0F0CR03</accession>
<evidence type="ECO:0000256" key="3">
    <source>
        <dbReference type="ARBA" id="ARBA00022729"/>
    </source>
</evidence>
<keyword evidence="5" id="KW-1185">Reference proteome</keyword>
<dbReference type="Pfam" id="PF13416">
    <property type="entry name" value="SBP_bac_8"/>
    <property type="match status" value="1"/>
</dbReference>
<dbReference type="GO" id="GO:1901982">
    <property type="term" value="F:maltose binding"/>
    <property type="evidence" value="ECO:0007669"/>
    <property type="project" value="TreeGrafter"/>
</dbReference>
<protein>
    <submittedName>
        <fullName evidence="4">ABC transporter substrate-binding protein</fullName>
    </submittedName>
</protein>
<name>A0A0F0CR03_9BACT</name>
<dbReference type="PANTHER" id="PTHR30061">
    <property type="entry name" value="MALTOSE-BINDING PERIPLASMIC PROTEIN"/>
    <property type="match status" value="1"/>
</dbReference>
<evidence type="ECO:0000256" key="1">
    <source>
        <dbReference type="ARBA" id="ARBA00008520"/>
    </source>
</evidence>
<evidence type="ECO:0000313" key="5">
    <source>
        <dbReference type="Proteomes" id="UP000033428"/>
    </source>
</evidence>
<dbReference type="Proteomes" id="UP000033428">
    <property type="component" value="Unassembled WGS sequence"/>
</dbReference>
<sequence length="414" mass="46652">MKDIQKKIIFLVLVIGIGLIGCSSKNEKTLENNVVIWLVGSERQAETIRKVSKQFTEETGIKIFCESLSWHEAHTKYLTAIAGGVAPDIGTMGLTWGMEFGKTGALVDLRKEFGEEISTIEKKIFPGILASTRHGDKNYGIPFDFTEQVMYYRTDIIKQPPETWDELLDLLKELKKDNKGMLIDWGSLDWIGFSPFLWQANGTYFNEDYTSVTLATPEATRAITFFSSLYEHGVPKTYIPIEQGLKNGDYPIAIAGSWKIISLLLLAPNIADKWEISMLPQGPSGKRTAFIGGRVLSIFEMSKMKKQSWQFIKFLFKPQVQVEIYKDLFGSATLLEDSYLPPNMDSWGNLPMEDKYKKILEAQAKDAQGPPAVASWDTGKNHINHAIQKIVLKGADPILELKIAQEAIQKEMEK</sequence>
<dbReference type="EMBL" id="JYNY01000092">
    <property type="protein sequence ID" value="KJJ85692.1"/>
    <property type="molecule type" value="Genomic_DNA"/>
</dbReference>
<keyword evidence="2" id="KW-0813">Transport</keyword>
<comment type="caution">
    <text evidence="4">The sequence shown here is derived from an EMBL/GenBank/DDBJ whole genome shotgun (WGS) entry which is preliminary data.</text>
</comment>
<comment type="similarity">
    <text evidence="1">Belongs to the bacterial solute-binding protein 1 family.</text>
</comment>
<proteinExistence type="inferred from homology"/>